<organism evidence="2 3">
    <name type="scientific">Dictyobacter alpinus</name>
    <dbReference type="NCBI Taxonomy" id="2014873"/>
    <lineage>
        <taxon>Bacteria</taxon>
        <taxon>Bacillati</taxon>
        <taxon>Chloroflexota</taxon>
        <taxon>Ktedonobacteria</taxon>
        <taxon>Ktedonobacterales</taxon>
        <taxon>Dictyobacteraceae</taxon>
        <taxon>Dictyobacter</taxon>
    </lineage>
</organism>
<proteinExistence type="predicted"/>
<comment type="caution">
    <text evidence="2">The sequence shown here is derived from an EMBL/GenBank/DDBJ whole genome shotgun (WGS) entry which is preliminary data.</text>
</comment>
<evidence type="ECO:0000256" key="1">
    <source>
        <dbReference type="SAM" id="Phobius"/>
    </source>
</evidence>
<dbReference type="Proteomes" id="UP000287171">
    <property type="component" value="Unassembled WGS sequence"/>
</dbReference>
<accession>A0A402BBQ8</accession>
<evidence type="ECO:0000313" key="3">
    <source>
        <dbReference type="Proteomes" id="UP000287171"/>
    </source>
</evidence>
<feature type="transmembrane region" description="Helical" evidence="1">
    <location>
        <begin position="149"/>
        <end position="168"/>
    </location>
</feature>
<dbReference type="AlphaFoldDB" id="A0A402BBQ8"/>
<keyword evidence="1" id="KW-1133">Transmembrane helix</keyword>
<feature type="transmembrane region" description="Helical" evidence="1">
    <location>
        <begin position="188"/>
        <end position="207"/>
    </location>
</feature>
<name>A0A402BBQ8_9CHLR</name>
<keyword evidence="1" id="KW-0472">Membrane</keyword>
<keyword evidence="3" id="KW-1185">Reference proteome</keyword>
<gene>
    <name evidence="2" type="ORF">KDA_42690</name>
</gene>
<dbReference type="RefSeq" id="WP_126628961.1">
    <property type="nucleotide sequence ID" value="NZ_BIFT01000001.1"/>
</dbReference>
<dbReference type="PANTHER" id="PTHR33802:SF1">
    <property type="entry name" value="XK-RELATED PROTEIN"/>
    <property type="match status" value="1"/>
</dbReference>
<feature type="transmembrane region" description="Helical" evidence="1">
    <location>
        <begin position="92"/>
        <end position="109"/>
    </location>
</feature>
<dbReference type="OrthoDB" id="5189031at2"/>
<feature type="transmembrane region" description="Helical" evidence="1">
    <location>
        <begin position="214"/>
        <end position="232"/>
    </location>
</feature>
<sequence length="267" mass="28675">MSSLASSVARPGRDLVRQVLNVVLAVGQVVVTVLGYIVGSNSKFSSSTAATSPIVPADYTFIVWSLIYAGALVYAIYQALPRQREDELLRRIGFYTASAYLATIVWLIAAQTGVAWFTVVCLFWILASLLGAFLQIIQWRTAFTQAQRWLVILPISIYTAWATIASIANPASVAQESGVTSLLGLSATAWTLIMLLVGTGIAGFVTIRSRGNAGYALTFVWALIGIVVANVVRSSNPPVAILAGILAVVMVVLLSWARLTLRRQAAR</sequence>
<protein>
    <recommendedName>
        <fullName evidence="4">Tryptophan-rich sensory protein</fullName>
    </recommendedName>
</protein>
<evidence type="ECO:0000313" key="2">
    <source>
        <dbReference type="EMBL" id="GCE28785.1"/>
    </source>
</evidence>
<keyword evidence="1" id="KW-0812">Transmembrane</keyword>
<dbReference type="EMBL" id="BIFT01000001">
    <property type="protein sequence ID" value="GCE28785.1"/>
    <property type="molecule type" value="Genomic_DNA"/>
</dbReference>
<dbReference type="PANTHER" id="PTHR33802">
    <property type="entry name" value="SI:CH211-161H7.5-RELATED"/>
    <property type="match status" value="1"/>
</dbReference>
<evidence type="ECO:0008006" key="4">
    <source>
        <dbReference type="Google" id="ProtNLM"/>
    </source>
</evidence>
<feature type="transmembrane region" description="Helical" evidence="1">
    <location>
        <begin position="238"/>
        <end position="257"/>
    </location>
</feature>
<feature type="transmembrane region" description="Helical" evidence="1">
    <location>
        <begin position="115"/>
        <end position="137"/>
    </location>
</feature>
<reference evidence="3" key="1">
    <citation type="submission" date="2018-12" db="EMBL/GenBank/DDBJ databases">
        <title>Tengunoibacter tsumagoiensis gen. nov., sp. nov., Dictyobacter kobayashii sp. nov., D. alpinus sp. nov., and D. joshuensis sp. nov. and description of Dictyobacteraceae fam. nov. within the order Ktedonobacterales isolated from Tengu-no-mugimeshi.</title>
        <authorList>
            <person name="Wang C.M."/>
            <person name="Zheng Y."/>
            <person name="Sakai Y."/>
            <person name="Toyoda A."/>
            <person name="Minakuchi Y."/>
            <person name="Abe K."/>
            <person name="Yokota A."/>
            <person name="Yabe S."/>
        </authorList>
    </citation>
    <scope>NUCLEOTIDE SEQUENCE [LARGE SCALE GENOMIC DNA]</scope>
    <source>
        <strain evidence="3">Uno16</strain>
    </source>
</reference>
<feature type="transmembrane region" description="Helical" evidence="1">
    <location>
        <begin position="59"/>
        <end position="80"/>
    </location>
</feature>
<feature type="transmembrane region" description="Helical" evidence="1">
    <location>
        <begin position="20"/>
        <end position="39"/>
    </location>
</feature>